<dbReference type="Pfam" id="PF01408">
    <property type="entry name" value="GFO_IDH_MocA"/>
    <property type="match status" value="1"/>
</dbReference>
<dbReference type="GO" id="GO:0016491">
    <property type="term" value="F:oxidoreductase activity"/>
    <property type="evidence" value="ECO:0007669"/>
    <property type="project" value="TreeGrafter"/>
</dbReference>
<reference evidence="5" key="1">
    <citation type="journal article" date="2012" name="Science">
        <title>The Paleozoic origin of enzymatic lignin decomposition reconstructed from 31 fungal genomes.</title>
        <authorList>
            <person name="Floudas D."/>
            <person name="Binder M."/>
            <person name="Riley R."/>
            <person name="Barry K."/>
            <person name="Blanchette R.A."/>
            <person name="Henrissat B."/>
            <person name="Martinez A.T."/>
            <person name="Otillar R."/>
            <person name="Spatafora J.W."/>
            <person name="Yadav J.S."/>
            <person name="Aerts A."/>
            <person name="Benoit I."/>
            <person name="Boyd A."/>
            <person name="Carlson A."/>
            <person name="Copeland A."/>
            <person name="Coutinho P.M."/>
            <person name="de Vries R.P."/>
            <person name="Ferreira P."/>
            <person name="Findley K."/>
            <person name="Foster B."/>
            <person name="Gaskell J."/>
            <person name="Glotzer D."/>
            <person name="Gorecki P."/>
            <person name="Heitman J."/>
            <person name="Hesse C."/>
            <person name="Hori C."/>
            <person name="Igarashi K."/>
            <person name="Jurgens J.A."/>
            <person name="Kallen N."/>
            <person name="Kersten P."/>
            <person name="Kohler A."/>
            <person name="Kuees U."/>
            <person name="Kumar T.K.A."/>
            <person name="Kuo A."/>
            <person name="LaButti K."/>
            <person name="Larrondo L.F."/>
            <person name="Lindquist E."/>
            <person name="Ling A."/>
            <person name="Lombard V."/>
            <person name="Lucas S."/>
            <person name="Lundell T."/>
            <person name="Martin R."/>
            <person name="McLaughlin D.J."/>
            <person name="Morgenstern I."/>
            <person name="Morin E."/>
            <person name="Murat C."/>
            <person name="Nagy L.G."/>
            <person name="Nolan M."/>
            <person name="Ohm R.A."/>
            <person name="Patyshakuliyeva A."/>
            <person name="Rokas A."/>
            <person name="Ruiz-Duenas F.J."/>
            <person name="Sabat G."/>
            <person name="Salamov A."/>
            <person name="Samejima M."/>
            <person name="Schmutz J."/>
            <person name="Slot J.C."/>
            <person name="St John F."/>
            <person name="Stenlid J."/>
            <person name="Sun H."/>
            <person name="Sun S."/>
            <person name="Syed K."/>
            <person name="Tsang A."/>
            <person name="Wiebenga A."/>
            <person name="Young D."/>
            <person name="Pisabarro A."/>
            <person name="Eastwood D.C."/>
            <person name="Martin F."/>
            <person name="Cullen D."/>
            <person name="Grigoriev I.V."/>
            <person name="Hibbett D.S."/>
        </authorList>
    </citation>
    <scope>NUCLEOTIDE SEQUENCE [LARGE SCALE GENOMIC DNA]</scope>
    <source>
        <strain evidence="5">RWD-64-598 SS2</strain>
    </source>
</reference>
<dbReference type="OrthoDB" id="64915at2759"/>
<evidence type="ECO:0000313" key="5">
    <source>
        <dbReference type="Proteomes" id="UP000053558"/>
    </source>
</evidence>
<dbReference type="Gene3D" id="3.30.360.10">
    <property type="entry name" value="Dihydrodipicolinate Reductase, domain 2"/>
    <property type="match status" value="1"/>
</dbReference>
<evidence type="ECO:0000259" key="3">
    <source>
        <dbReference type="Pfam" id="PF22725"/>
    </source>
</evidence>
<dbReference type="InterPro" id="IPR000683">
    <property type="entry name" value="Gfo/Idh/MocA-like_OxRdtase_N"/>
</dbReference>
<dbReference type="SUPFAM" id="SSF51735">
    <property type="entry name" value="NAD(P)-binding Rossmann-fold domains"/>
    <property type="match status" value="1"/>
</dbReference>
<dbReference type="OMA" id="NEMQSPE"/>
<dbReference type="InterPro" id="IPR055170">
    <property type="entry name" value="GFO_IDH_MocA-like_dom"/>
</dbReference>
<organism evidence="4 5">
    <name type="scientific">Coniophora puteana (strain RWD-64-598)</name>
    <name type="common">Brown rot fungus</name>
    <dbReference type="NCBI Taxonomy" id="741705"/>
    <lineage>
        <taxon>Eukaryota</taxon>
        <taxon>Fungi</taxon>
        <taxon>Dikarya</taxon>
        <taxon>Basidiomycota</taxon>
        <taxon>Agaricomycotina</taxon>
        <taxon>Agaricomycetes</taxon>
        <taxon>Agaricomycetidae</taxon>
        <taxon>Boletales</taxon>
        <taxon>Coniophorineae</taxon>
        <taxon>Coniophoraceae</taxon>
        <taxon>Coniophora</taxon>
    </lineage>
</organism>
<protein>
    <submittedName>
        <fullName evidence="4">NAD(P)-binding protein</fullName>
    </submittedName>
</protein>
<dbReference type="KEGG" id="cput:CONPUDRAFT_106043"/>
<evidence type="ECO:0000256" key="1">
    <source>
        <dbReference type="ARBA" id="ARBA00010928"/>
    </source>
</evidence>
<dbReference type="PANTHER" id="PTHR42840:SF5">
    <property type="entry name" value="NAD(P)-BINDING ROSSMANN-FOLD SUPERFAMILY PROTEIN"/>
    <property type="match status" value="1"/>
</dbReference>
<dbReference type="InterPro" id="IPR036291">
    <property type="entry name" value="NAD(P)-bd_dom_sf"/>
</dbReference>
<accession>A0A5M3MK79</accession>
<keyword evidence="5" id="KW-1185">Reference proteome</keyword>
<comment type="caution">
    <text evidence="4">The sequence shown here is derived from an EMBL/GenBank/DDBJ whole genome shotgun (WGS) entry which is preliminary data.</text>
</comment>
<dbReference type="GeneID" id="19198566"/>
<dbReference type="SUPFAM" id="SSF55347">
    <property type="entry name" value="Glyceraldehyde-3-phosphate dehydrogenase-like, C-terminal domain"/>
    <property type="match status" value="1"/>
</dbReference>
<dbReference type="PANTHER" id="PTHR42840">
    <property type="entry name" value="NAD(P)-BINDING ROSSMANN-FOLD SUPERFAMILY PROTEIN-RELATED"/>
    <property type="match status" value="1"/>
</dbReference>
<proteinExistence type="inferred from homology"/>
<dbReference type="RefSeq" id="XP_007769882.1">
    <property type="nucleotide sequence ID" value="XM_007771692.1"/>
</dbReference>
<dbReference type="AlphaFoldDB" id="A0A5M3MK79"/>
<comment type="similarity">
    <text evidence="1">Belongs to the Gfo/Idh/MocA family.</text>
</comment>
<evidence type="ECO:0000259" key="2">
    <source>
        <dbReference type="Pfam" id="PF01408"/>
    </source>
</evidence>
<dbReference type="Gene3D" id="3.40.50.720">
    <property type="entry name" value="NAD(P)-binding Rossmann-like Domain"/>
    <property type="match status" value="1"/>
</dbReference>
<evidence type="ECO:0000313" key="4">
    <source>
        <dbReference type="EMBL" id="EIW79473.1"/>
    </source>
</evidence>
<name>A0A5M3MK79_CONPW</name>
<sequence length="381" mass="40073">MSTPAGTAILGAGIFAKEAHLPALKALQTAGASTAVPLLAVYSRSQTSAASLAAEAASVLGSTPDVYYDGGSSTLDALLTRPDIGSVIVVLPITQQPSIILRALAAGKHVISEKPIAADVASGLKLIAEYEATYKPKGLVWRVAENWEVEPGFIAAGQAIRDGKIGKVTFFKASVCNFMDRDSKWYKTPWRTVPEYQGGFLLDGGVHNAASLRVMLPSPLTHLTGFASLNREWLAPHDTINAVLRTADGAHGLLDLSFASPVPSRSATNGPMAVITGSKGFLTLTRPPREQAGGKSVFRVTIKSVQDEASEGKGEEVEEIIDGEESGVTVELEGFFERIRPNGSDNGKGEPREALKDVALIQAGLTSNGSLVDLTKLVAQG</sequence>
<dbReference type="GO" id="GO:0000166">
    <property type="term" value="F:nucleotide binding"/>
    <property type="evidence" value="ECO:0007669"/>
    <property type="project" value="InterPro"/>
</dbReference>
<dbReference type="GO" id="GO:0005737">
    <property type="term" value="C:cytoplasm"/>
    <property type="evidence" value="ECO:0007669"/>
    <property type="project" value="TreeGrafter"/>
</dbReference>
<gene>
    <name evidence="4" type="ORF">CONPUDRAFT_106043</name>
</gene>
<dbReference type="Proteomes" id="UP000053558">
    <property type="component" value="Unassembled WGS sequence"/>
</dbReference>
<dbReference type="Pfam" id="PF22725">
    <property type="entry name" value="GFO_IDH_MocA_C3"/>
    <property type="match status" value="1"/>
</dbReference>
<feature type="domain" description="GFO/IDH/MocA-like oxidoreductase" evidence="3">
    <location>
        <begin position="155"/>
        <end position="282"/>
    </location>
</feature>
<dbReference type="EMBL" id="JH711580">
    <property type="protein sequence ID" value="EIW79473.1"/>
    <property type="molecule type" value="Genomic_DNA"/>
</dbReference>
<dbReference type="GO" id="GO:0006740">
    <property type="term" value="P:NADPH regeneration"/>
    <property type="evidence" value="ECO:0007669"/>
    <property type="project" value="TreeGrafter"/>
</dbReference>
<feature type="domain" description="Gfo/Idh/MocA-like oxidoreductase N-terminal" evidence="2">
    <location>
        <begin position="7"/>
        <end position="130"/>
    </location>
</feature>